<organism evidence="1 2">
    <name type="scientific">Vasconcelosia minhoensis LEGE 07310</name>
    <dbReference type="NCBI Taxonomy" id="915328"/>
    <lineage>
        <taxon>Bacteria</taxon>
        <taxon>Bacillati</taxon>
        <taxon>Cyanobacteriota</taxon>
        <taxon>Cyanophyceae</taxon>
        <taxon>Nodosilineales</taxon>
        <taxon>Cymatolegaceae</taxon>
        <taxon>Vasconcelosia</taxon>
        <taxon>Vasconcelosia minhoensis</taxon>
    </lineage>
</organism>
<comment type="caution">
    <text evidence="1">The sequence shown here is derived from an EMBL/GenBank/DDBJ whole genome shotgun (WGS) entry which is preliminary data.</text>
</comment>
<evidence type="ECO:0000313" key="1">
    <source>
        <dbReference type="EMBL" id="MBE9080159.1"/>
    </source>
</evidence>
<accession>A0A8J7AJL0</accession>
<dbReference type="Proteomes" id="UP000636505">
    <property type="component" value="Unassembled WGS sequence"/>
</dbReference>
<gene>
    <name evidence="1" type="ORF">IQ241_23185</name>
</gene>
<proteinExistence type="predicted"/>
<dbReference type="AlphaFoldDB" id="A0A8J7AJL0"/>
<sequence length="148" mass="16811">MPKGVEHSTDSPRLDRIEMLLEQIALQQQRTQFQTDANTRAIAANSEEILAGFNETRRTLYDALADLAQVVNSLADLQQQSVAQLQQLADATDQNQQVNTSSHQSLIQTFIQDAESQRQANTQLFKQFATQLEALILEEREQRRLNTQ</sequence>
<protein>
    <submittedName>
        <fullName evidence="1">Uncharacterized protein</fullName>
    </submittedName>
</protein>
<evidence type="ECO:0000313" key="2">
    <source>
        <dbReference type="Proteomes" id="UP000636505"/>
    </source>
</evidence>
<reference evidence="1" key="1">
    <citation type="submission" date="2020-10" db="EMBL/GenBank/DDBJ databases">
        <authorList>
            <person name="Castelo-Branco R."/>
            <person name="Eusebio N."/>
            <person name="Adriana R."/>
            <person name="Vieira A."/>
            <person name="Brugerolle De Fraissinette N."/>
            <person name="Rezende De Castro R."/>
            <person name="Schneider M.P."/>
            <person name="Vasconcelos V."/>
            <person name="Leao P.N."/>
        </authorList>
    </citation>
    <scope>NUCLEOTIDE SEQUENCE</scope>
    <source>
        <strain evidence="1">LEGE 07310</strain>
    </source>
</reference>
<name>A0A8J7AJL0_9CYAN</name>
<dbReference type="RefSeq" id="WP_193911828.1">
    <property type="nucleotide sequence ID" value="NZ_JADEXG010000087.1"/>
</dbReference>
<dbReference type="EMBL" id="JADEXG010000087">
    <property type="protein sequence ID" value="MBE9080159.1"/>
    <property type="molecule type" value="Genomic_DNA"/>
</dbReference>
<keyword evidence="2" id="KW-1185">Reference proteome</keyword>